<keyword evidence="5" id="KW-0456">Lyase</keyword>
<keyword evidence="3" id="KW-0663">Pyridoxal phosphate</keyword>
<dbReference type="InterPro" id="IPR001597">
    <property type="entry name" value="ArAA_b-elim_lyase/Thr_aldolase"/>
</dbReference>
<dbReference type="SUPFAM" id="SSF53383">
    <property type="entry name" value="PLP-dependent transferases"/>
    <property type="match status" value="1"/>
</dbReference>
<protein>
    <submittedName>
        <fullName evidence="5">Threonine aldolase</fullName>
        <ecNumber evidence="5">4.1.2.5</ecNumber>
    </submittedName>
</protein>
<evidence type="ECO:0000256" key="1">
    <source>
        <dbReference type="ARBA" id="ARBA00001933"/>
    </source>
</evidence>
<evidence type="ECO:0000256" key="3">
    <source>
        <dbReference type="ARBA" id="ARBA00022898"/>
    </source>
</evidence>
<dbReference type="HOGENOM" id="CLU_049619_1_0_9"/>
<dbReference type="GO" id="GO:0004793">
    <property type="term" value="F:threonine aldolase activity"/>
    <property type="evidence" value="ECO:0007669"/>
    <property type="project" value="UniProtKB-EC"/>
</dbReference>
<evidence type="ECO:0000313" key="6">
    <source>
        <dbReference type="Proteomes" id="UP000001572"/>
    </source>
</evidence>
<dbReference type="EC" id="4.1.2.5" evidence="5"/>
<proteinExistence type="inferred from homology"/>
<organism evidence="5 6">
    <name type="scientific">Alkaliphilus metalliredigens (strain QYMF)</name>
    <dbReference type="NCBI Taxonomy" id="293826"/>
    <lineage>
        <taxon>Bacteria</taxon>
        <taxon>Bacillati</taxon>
        <taxon>Bacillota</taxon>
        <taxon>Clostridia</taxon>
        <taxon>Peptostreptococcales</taxon>
        <taxon>Natronincolaceae</taxon>
        <taxon>Alkaliphilus</taxon>
    </lineage>
</organism>
<accession>A6TTW9</accession>
<dbReference type="Pfam" id="PF01212">
    <property type="entry name" value="Beta_elim_lyase"/>
    <property type="match status" value="1"/>
</dbReference>
<dbReference type="Proteomes" id="UP000001572">
    <property type="component" value="Chromosome"/>
</dbReference>
<evidence type="ECO:0000313" key="5">
    <source>
        <dbReference type="EMBL" id="ABR49637.1"/>
    </source>
</evidence>
<evidence type="ECO:0000259" key="4">
    <source>
        <dbReference type="Pfam" id="PF01212"/>
    </source>
</evidence>
<dbReference type="InterPro" id="IPR015421">
    <property type="entry name" value="PyrdxlP-dep_Trfase_major"/>
</dbReference>
<comment type="cofactor">
    <cofactor evidence="1">
        <name>pyridoxal 5'-phosphate</name>
        <dbReference type="ChEBI" id="CHEBI:597326"/>
    </cofactor>
</comment>
<evidence type="ECO:0000256" key="2">
    <source>
        <dbReference type="ARBA" id="ARBA00006966"/>
    </source>
</evidence>
<dbReference type="EMBL" id="CP000724">
    <property type="protein sequence ID" value="ABR49637.1"/>
    <property type="molecule type" value="Genomic_DNA"/>
</dbReference>
<dbReference type="InterPro" id="IPR015422">
    <property type="entry name" value="PyrdxlP-dep_Trfase_small"/>
</dbReference>
<dbReference type="Gene3D" id="3.40.640.10">
    <property type="entry name" value="Type I PLP-dependent aspartate aminotransferase-like (Major domain)"/>
    <property type="match status" value="1"/>
</dbReference>
<dbReference type="KEGG" id="amt:Amet_3510"/>
<dbReference type="Gene3D" id="3.90.1150.10">
    <property type="entry name" value="Aspartate Aminotransferase, domain 1"/>
    <property type="match status" value="1"/>
</dbReference>
<dbReference type="GO" id="GO:0006520">
    <property type="term" value="P:amino acid metabolic process"/>
    <property type="evidence" value="ECO:0007669"/>
    <property type="project" value="InterPro"/>
</dbReference>
<dbReference type="PANTHER" id="PTHR48097">
    <property type="entry name" value="L-THREONINE ALDOLASE-RELATED"/>
    <property type="match status" value="1"/>
</dbReference>
<feature type="domain" description="Aromatic amino acid beta-eliminating lyase/threonine aldolase" evidence="4">
    <location>
        <begin position="21"/>
        <end position="293"/>
    </location>
</feature>
<reference evidence="6" key="1">
    <citation type="journal article" date="2016" name="Genome Announc.">
        <title>Complete genome sequence of Alkaliphilus metalliredigens strain QYMF, an alkaliphilic and metal-reducing bacterium isolated from borax-contaminated leachate ponds.</title>
        <authorList>
            <person name="Hwang C."/>
            <person name="Copeland A."/>
            <person name="Lucas S."/>
            <person name="Lapidus A."/>
            <person name="Barry K."/>
            <person name="Detter J.C."/>
            <person name="Glavina Del Rio T."/>
            <person name="Hammon N."/>
            <person name="Israni S."/>
            <person name="Dalin E."/>
            <person name="Tice H."/>
            <person name="Pitluck S."/>
            <person name="Chertkov O."/>
            <person name="Brettin T."/>
            <person name="Bruce D."/>
            <person name="Han C."/>
            <person name="Schmutz J."/>
            <person name="Larimer F."/>
            <person name="Land M.L."/>
            <person name="Hauser L."/>
            <person name="Kyrpides N."/>
            <person name="Mikhailova N."/>
            <person name="Ye Q."/>
            <person name="Zhou J."/>
            <person name="Richardson P."/>
            <person name="Fields M.W."/>
        </authorList>
    </citation>
    <scope>NUCLEOTIDE SEQUENCE [LARGE SCALE GENOMIC DNA]</scope>
    <source>
        <strain evidence="6">QYMF</strain>
    </source>
</reference>
<dbReference type="AlphaFoldDB" id="A6TTW9"/>
<dbReference type="PANTHER" id="PTHR48097:SF5">
    <property type="entry name" value="LOW SPECIFICITY L-THREONINE ALDOLASE"/>
    <property type="match status" value="1"/>
</dbReference>
<dbReference type="STRING" id="293826.Amet_3510"/>
<dbReference type="RefSeq" id="WP_012064600.1">
    <property type="nucleotide sequence ID" value="NC_009633.1"/>
</dbReference>
<sequence length="350" mass="39017">MKNNTMVYSFKNDYSEGAHPNILKAMMDTNGQQQDGYGEDDYSQEAVTILQDMLQNKNADIHLVSGGTQANLIVISSILRPYESVIAANTGHINVHETGAIEATGHKVNVVDSQDGKLTPEGIKEVLDAHTDEHMVKPRLVYISNSTEIGTIYKKNELQALQSFCKSHHLLLYLDGARLGSALCSEENDMSLAELSKLVDVFYIGGTKNGALLGEAIVILNDELKKNFRFHLKQRGALLAKGRVLGVLFAELFRDDLFFDLAKHANAMASKLSDTIKELGFHFLISSTTNQIFPIFPNEIIEQLNEKHAFYIWCQIDDKSSAIRLVTSWATKEEAVEGFINELKKIVLQK</sequence>
<keyword evidence="6" id="KW-1185">Reference proteome</keyword>
<dbReference type="eggNOG" id="COG2008">
    <property type="taxonomic scope" value="Bacteria"/>
</dbReference>
<comment type="similarity">
    <text evidence="2">Belongs to the threonine aldolase family.</text>
</comment>
<dbReference type="InterPro" id="IPR015424">
    <property type="entry name" value="PyrdxlP-dep_Trfase"/>
</dbReference>
<gene>
    <name evidence="5" type="ordered locus">Amet_3510</name>
</gene>
<name>A6TTW9_ALKMQ</name>